<protein>
    <submittedName>
        <fullName evidence="2">Uncharacterized protein</fullName>
    </submittedName>
</protein>
<keyword evidence="1" id="KW-0812">Transmembrane</keyword>
<name>A0A511XI46_9PROT</name>
<reference evidence="2 3" key="1">
    <citation type="submission" date="2019-07" db="EMBL/GenBank/DDBJ databases">
        <title>Whole genome shotgun sequence of Acetobacter oeni NBRC 105207.</title>
        <authorList>
            <person name="Hosoyama A."/>
            <person name="Uohara A."/>
            <person name="Ohji S."/>
            <person name="Ichikawa N."/>
        </authorList>
    </citation>
    <scope>NUCLEOTIDE SEQUENCE [LARGE SCALE GENOMIC DNA]</scope>
    <source>
        <strain evidence="2 3">NBRC 105207</strain>
    </source>
</reference>
<evidence type="ECO:0000313" key="2">
    <source>
        <dbReference type="EMBL" id="GEN62620.1"/>
    </source>
</evidence>
<organism evidence="2 3">
    <name type="scientific">Acetobacter oeni</name>
    <dbReference type="NCBI Taxonomy" id="304077"/>
    <lineage>
        <taxon>Bacteria</taxon>
        <taxon>Pseudomonadati</taxon>
        <taxon>Pseudomonadota</taxon>
        <taxon>Alphaproteobacteria</taxon>
        <taxon>Acetobacterales</taxon>
        <taxon>Acetobacteraceae</taxon>
        <taxon>Acetobacter</taxon>
    </lineage>
</organism>
<dbReference type="Proteomes" id="UP000321746">
    <property type="component" value="Unassembled WGS sequence"/>
</dbReference>
<keyword evidence="3" id="KW-1185">Reference proteome</keyword>
<gene>
    <name evidence="2" type="ORF">AOE01nite_08440</name>
</gene>
<keyword evidence="1" id="KW-1133">Transmembrane helix</keyword>
<dbReference type="AlphaFoldDB" id="A0A511XI46"/>
<dbReference type="RefSeq" id="WP_242011911.1">
    <property type="nucleotide sequence ID" value="NZ_BJYG01000007.1"/>
</dbReference>
<accession>A0A511XI46</accession>
<sequence length="198" mass="20255">MNQPPDPLRKANPEAESSGAGLRVMVATIAGISVLAGGGFWINSKSSTPSPAPLTQRVSEPAPGVHAGPAVAAEFALIAPEHAAKALRDAGYSVSEQAKILAGIKRREYRLVNLPFFDAGGHGGAVSVQSGPVTRIVPLSGKPVSVILPILISGEVQVNPVSDPGAAGLEPGALTILGPMALPTIHHDEYLTMTVIAQ</sequence>
<dbReference type="EMBL" id="BJYG01000007">
    <property type="protein sequence ID" value="GEN62620.1"/>
    <property type="molecule type" value="Genomic_DNA"/>
</dbReference>
<evidence type="ECO:0000256" key="1">
    <source>
        <dbReference type="SAM" id="Phobius"/>
    </source>
</evidence>
<comment type="caution">
    <text evidence="2">The sequence shown here is derived from an EMBL/GenBank/DDBJ whole genome shotgun (WGS) entry which is preliminary data.</text>
</comment>
<proteinExistence type="predicted"/>
<feature type="transmembrane region" description="Helical" evidence="1">
    <location>
        <begin position="20"/>
        <end position="42"/>
    </location>
</feature>
<evidence type="ECO:0000313" key="3">
    <source>
        <dbReference type="Proteomes" id="UP000321746"/>
    </source>
</evidence>
<keyword evidence="1" id="KW-0472">Membrane</keyword>